<evidence type="ECO:0000313" key="7">
    <source>
        <dbReference type="EMBL" id="KAG7447985.1"/>
    </source>
</evidence>
<feature type="transmembrane region" description="Helical" evidence="6">
    <location>
        <begin position="543"/>
        <end position="566"/>
    </location>
</feature>
<dbReference type="OrthoDB" id="3026777at2759"/>
<feature type="transmembrane region" description="Helical" evidence="6">
    <location>
        <begin position="194"/>
        <end position="216"/>
    </location>
</feature>
<organism evidence="7 8">
    <name type="scientific">Guyanagaster necrorhizus</name>
    <dbReference type="NCBI Taxonomy" id="856835"/>
    <lineage>
        <taxon>Eukaryota</taxon>
        <taxon>Fungi</taxon>
        <taxon>Dikarya</taxon>
        <taxon>Basidiomycota</taxon>
        <taxon>Agaricomycotina</taxon>
        <taxon>Agaricomycetes</taxon>
        <taxon>Agaricomycetidae</taxon>
        <taxon>Agaricales</taxon>
        <taxon>Marasmiineae</taxon>
        <taxon>Physalacriaceae</taxon>
        <taxon>Guyanagaster</taxon>
    </lineage>
</organism>
<feature type="transmembrane region" description="Helical" evidence="6">
    <location>
        <begin position="262"/>
        <end position="285"/>
    </location>
</feature>
<dbReference type="Gene3D" id="1.20.1250.20">
    <property type="entry name" value="MFS general substrate transporter like domains"/>
    <property type="match status" value="2"/>
</dbReference>
<sequence length="689" mass="75670">MLADPQGLASEGAVSERDAELLHEFVHPHHHEVEETVIGGLSDNADLDEELKARALLPWWKRPSPVWLLALMPISSIAWSSTVAPRVEIYTKLACAVHVPDVYDDQLAGLIITNATPLEAHLHVRQHRPLITVFFRDMPELAKNANSDRCASDPVVQANVAKLAAAMAVTMGVLGCLTTAVWGSYSDRHGRTAVLGISVIGLLSTDFNFLVVNTYYERLPGGYWFLLLGPIVEGCLGGTSTAIASMHAYMADTSTSATRSRVFSLSLGLLFFGFGLGPTLGSLLIRVTGETISVFYVATFVHLLYALWLWFIVPESLTQAQKRTSTIKHHESDPQAGVLKRLFGFLSPLSVFLPEMNGPERHHLKRRKRDWNLTIIAVAYGLTLSLIGSYTYKFQYAAAVFGWTSENIGYWLSLVGAARAFFLTLILPFAIKLCKPKPKDMSMGEREPFIPSDSNDSESSHTDSDRSSSFHLERHSSRFDLGLARVSLFIDILSYALLGFTTSPFVFTLSSILGSMATGFSPAVQSVALELYTQRGGTESGRLFGALSVIQALSSQILGPSLYAFVYIKTVATFPRTMFFVGVGSVCISLACLALVRLPDPEKHPHMLDAEEEVAVDGGFFSLIGIVYGLLGDTQSAYDRTEYLAAKRYPYRTRGQGRTRSYASWIACVPPAVEHVIAWSKAVCALHWP</sequence>
<keyword evidence="3 6" id="KW-1133">Transmembrane helix</keyword>
<feature type="transmembrane region" description="Helical" evidence="6">
    <location>
        <begin position="291"/>
        <end position="313"/>
    </location>
</feature>
<keyword evidence="8" id="KW-1185">Reference proteome</keyword>
<feature type="transmembrane region" description="Helical" evidence="6">
    <location>
        <begin position="163"/>
        <end position="182"/>
    </location>
</feature>
<dbReference type="EMBL" id="MU250530">
    <property type="protein sequence ID" value="KAG7447985.1"/>
    <property type="molecule type" value="Genomic_DNA"/>
</dbReference>
<feature type="compositionally biased region" description="Basic and acidic residues" evidence="5">
    <location>
        <begin position="458"/>
        <end position="469"/>
    </location>
</feature>
<name>A0A9P7VWH2_9AGAR</name>
<feature type="region of interest" description="Disordered" evidence="5">
    <location>
        <begin position="439"/>
        <end position="469"/>
    </location>
</feature>
<gene>
    <name evidence="7" type="ORF">BT62DRAFT_979792</name>
</gene>
<feature type="transmembrane region" description="Helical" evidence="6">
    <location>
        <begin position="222"/>
        <end position="250"/>
    </location>
</feature>
<comment type="caution">
    <text evidence="7">The sequence shown here is derived from an EMBL/GenBank/DDBJ whole genome shotgun (WGS) entry which is preliminary data.</text>
</comment>
<dbReference type="PANTHER" id="PTHR23507:SF1">
    <property type="entry name" value="FI18259P1-RELATED"/>
    <property type="match status" value="1"/>
</dbReference>
<proteinExistence type="predicted"/>
<dbReference type="GeneID" id="66111765"/>
<feature type="transmembrane region" description="Helical" evidence="6">
    <location>
        <begin position="371"/>
        <end position="390"/>
    </location>
</feature>
<evidence type="ECO:0000256" key="4">
    <source>
        <dbReference type="ARBA" id="ARBA00023136"/>
    </source>
</evidence>
<dbReference type="Pfam" id="PF07690">
    <property type="entry name" value="MFS_1"/>
    <property type="match status" value="1"/>
</dbReference>
<dbReference type="RefSeq" id="XP_043041485.1">
    <property type="nucleotide sequence ID" value="XM_043189468.1"/>
</dbReference>
<dbReference type="SUPFAM" id="SSF103473">
    <property type="entry name" value="MFS general substrate transporter"/>
    <property type="match status" value="1"/>
</dbReference>
<feature type="compositionally biased region" description="Basic and acidic residues" evidence="5">
    <location>
        <begin position="439"/>
        <end position="448"/>
    </location>
</feature>
<dbReference type="AlphaFoldDB" id="A0A9P7VWH2"/>
<protein>
    <submittedName>
        <fullName evidence="7">MFS general substrate transporter</fullName>
    </submittedName>
</protein>
<dbReference type="InterPro" id="IPR036259">
    <property type="entry name" value="MFS_trans_sf"/>
</dbReference>
<feature type="transmembrane region" description="Helical" evidence="6">
    <location>
        <begin position="578"/>
        <end position="598"/>
    </location>
</feature>
<evidence type="ECO:0000256" key="5">
    <source>
        <dbReference type="SAM" id="MobiDB-lite"/>
    </source>
</evidence>
<keyword evidence="4 6" id="KW-0472">Membrane</keyword>
<dbReference type="GO" id="GO:0022857">
    <property type="term" value="F:transmembrane transporter activity"/>
    <property type="evidence" value="ECO:0007669"/>
    <property type="project" value="InterPro"/>
</dbReference>
<comment type="subcellular location">
    <subcellularLocation>
        <location evidence="1">Membrane</location>
        <topology evidence="1">Multi-pass membrane protein</topology>
    </subcellularLocation>
</comment>
<reference evidence="7" key="1">
    <citation type="submission" date="2020-11" db="EMBL/GenBank/DDBJ databases">
        <title>Adaptations for nitrogen fixation in a non-lichenized fungal sporocarp promotes dispersal by wood-feeding termites.</title>
        <authorList>
            <consortium name="DOE Joint Genome Institute"/>
            <person name="Koch R.A."/>
            <person name="Yoon G."/>
            <person name="Arayal U."/>
            <person name="Lail K."/>
            <person name="Amirebrahimi M."/>
            <person name="Labutti K."/>
            <person name="Lipzen A."/>
            <person name="Riley R."/>
            <person name="Barry K."/>
            <person name="Henrissat B."/>
            <person name="Grigoriev I.V."/>
            <person name="Herr J.R."/>
            <person name="Aime M.C."/>
        </authorList>
    </citation>
    <scope>NUCLEOTIDE SEQUENCE</scope>
    <source>
        <strain evidence="7">MCA 3950</strain>
    </source>
</reference>
<feature type="transmembrane region" description="Helical" evidence="6">
    <location>
        <begin position="410"/>
        <end position="431"/>
    </location>
</feature>
<keyword evidence="2 6" id="KW-0812">Transmembrane</keyword>
<evidence type="ECO:0000256" key="6">
    <source>
        <dbReference type="SAM" id="Phobius"/>
    </source>
</evidence>
<evidence type="ECO:0000256" key="1">
    <source>
        <dbReference type="ARBA" id="ARBA00004141"/>
    </source>
</evidence>
<dbReference type="InterPro" id="IPR011701">
    <property type="entry name" value="MFS"/>
</dbReference>
<evidence type="ECO:0000313" key="8">
    <source>
        <dbReference type="Proteomes" id="UP000812287"/>
    </source>
</evidence>
<dbReference type="GO" id="GO:0016020">
    <property type="term" value="C:membrane"/>
    <property type="evidence" value="ECO:0007669"/>
    <property type="project" value="UniProtKB-SubCell"/>
</dbReference>
<dbReference type="Proteomes" id="UP000812287">
    <property type="component" value="Unassembled WGS sequence"/>
</dbReference>
<evidence type="ECO:0000256" key="3">
    <source>
        <dbReference type="ARBA" id="ARBA00022989"/>
    </source>
</evidence>
<evidence type="ECO:0000256" key="2">
    <source>
        <dbReference type="ARBA" id="ARBA00022692"/>
    </source>
</evidence>
<dbReference type="PANTHER" id="PTHR23507">
    <property type="entry name" value="ZGC:174356"/>
    <property type="match status" value="1"/>
</dbReference>
<accession>A0A9P7VWH2</accession>